<feature type="transmembrane region" description="Helical" evidence="2">
    <location>
        <begin position="144"/>
        <end position="165"/>
    </location>
</feature>
<evidence type="ECO:0000313" key="3">
    <source>
        <dbReference type="EMBL" id="CPR13360.1"/>
    </source>
</evidence>
<accession>A0A0U0WEF1</accession>
<name>A0A0U0WEF1_MYCBE</name>
<feature type="region of interest" description="Disordered" evidence="1">
    <location>
        <begin position="248"/>
        <end position="323"/>
    </location>
</feature>
<proteinExistence type="predicted"/>
<dbReference type="RefSeq" id="WP_428978076.1">
    <property type="nucleotide sequence ID" value="NZ_CSTD01000007.1"/>
</dbReference>
<dbReference type="EMBL" id="CSTD01000007">
    <property type="protein sequence ID" value="CPR13360.1"/>
    <property type="molecule type" value="Genomic_DNA"/>
</dbReference>
<reference evidence="3 4" key="1">
    <citation type="submission" date="2015-03" db="EMBL/GenBank/DDBJ databases">
        <authorList>
            <person name="Murphy D."/>
        </authorList>
    </citation>
    <scope>NUCLEOTIDE SEQUENCE [LARGE SCALE GENOMIC DNA]</scope>
    <source>
        <strain evidence="3 4">DSM 44277</strain>
    </source>
</reference>
<evidence type="ECO:0000313" key="4">
    <source>
        <dbReference type="Proteomes" id="UP000198875"/>
    </source>
</evidence>
<dbReference type="Proteomes" id="UP000198875">
    <property type="component" value="Unassembled WGS sequence"/>
</dbReference>
<evidence type="ECO:0000256" key="1">
    <source>
        <dbReference type="SAM" id="MobiDB-lite"/>
    </source>
</evidence>
<evidence type="ECO:0000256" key="2">
    <source>
        <dbReference type="SAM" id="Phobius"/>
    </source>
</evidence>
<feature type="compositionally biased region" description="Low complexity" evidence="1">
    <location>
        <begin position="255"/>
        <end position="292"/>
    </location>
</feature>
<keyword evidence="2" id="KW-1133">Transmembrane helix</keyword>
<dbReference type="AlphaFoldDB" id="A0A0U0WEF1"/>
<keyword evidence="2" id="KW-0812">Transmembrane</keyword>
<organism evidence="3 4">
    <name type="scientific">Mycobacterium bohemicum DSM 44277</name>
    <dbReference type="NCBI Taxonomy" id="1236609"/>
    <lineage>
        <taxon>Bacteria</taxon>
        <taxon>Bacillati</taxon>
        <taxon>Actinomycetota</taxon>
        <taxon>Actinomycetes</taxon>
        <taxon>Mycobacteriales</taxon>
        <taxon>Mycobacteriaceae</taxon>
        <taxon>Mycobacterium</taxon>
    </lineage>
</organism>
<keyword evidence="2" id="KW-0472">Membrane</keyword>
<protein>
    <submittedName>
        <fullName evidence="3">Putative alanine and proline rich protein</fullName>
    </submittedName>
</protein>
<gene>
    <name evidence="3" type="ORF">BN971_04670</name>
</gene>
<sequence length="323" mass="33907">MIDTRHTREDPEGRDATLAAAAFGERPERWPLPTAATPAQMWLRAVACGGQGRYGAAYRDLAALRRIGSGPLVSLAHSTQGSFLRQLGWHTVARGWDGRALALAGADPEARADALIGLAADALGVGRFPAAATLAERRRGRRGLAAVGSVAATLLVLSGFGAMVVEARPGDTLYGLHAMFFDEPQLNSNQVMLSAKADLAKVQQMIDESQWDQAQNQLTEVSSLVQSMDAGPDRTDLQQQLKLLNTRIESRNPNATLPPAAPTTGVPSPTAFSPAVTASPPSSTPTTTSLSPSPSPSPSPPSGRHRHHGQTGSSAPVEPSINP</sequence>